<dbReference type="Proteomes" id="UP000660611">
    <property type="component" value="Unassembled WGS sequence"/>
</dbReference>
<keyword evidence="4" id="KW-1185">Reference proteome</keyword>
<dbReference type="Gene3D" id="3.30.2080.10">
    <property type="entry name" value="GH92 mannosidase domain"/>
    <property type="match status" value="1"/>
</dbReference>
<dbReference type="Pfam" id="PF00754">
    <property type="entry name" value="F5_F8_type_C"/>
    <property type="match status" value="1"/>
</dbReference>
<keyword evidence="1" id="KW-0732">Signal</keyword>
<dbReference type="Pfam" id="PF17678">
    <property type="entry name" value="Glyco_hydro_92N"/>
    <property type="match status" value="1"/>
</dbReference>
<evidence type="ECO:0000256" key="1">
    <source>
        <dbReference type="SAM" id="SignalP"/>
    </source>
</evidence>
<name>A0A919Q0B1_9ACTN</name>
<dbReference type="GO" id="GO:0000224">
    <property type="term" value="F:peptide-N4-(N-acetyl-beta-glucosaminyl)asparagine amidase activity"/>
    <property type="evidence" value="ECO:0007669"/>
    <property type="project" value="TreeGrafter"/>
</dbReference>
<feature type="signal peptide" evidence="1">
    <location>
        <begin position="1"/>
        <end position="26"/>
    </location>
</feature>
<evidence type="ECO:0000313" key="4">
    <source>
        <dbReference type="Proteomes" id="UP000660611"/>
    </source>
</evidence>
<dbReference type="Gene3D" id="1.20.1050.60">
    <property type="entry name" value="alpha-1,2-mannosidase"/>
    <property type="match status" value="1"/>
</dbReference>
<organism evidence="3 4">
    <name type="scientific">Dactylosporangium siamense</name>
    <dbReference type="NCBI Taxonomy" id="685454"/>
    <lineage>
        <taxon>Bacteria</taxon>
        <taxon>Bacillati</taxon>
        <taxon>Actinomycetota</taxon>
        <taxon>Actinomycetes</taxon>
        <taxon>Micromonosporales</taxon>
        <taxon>Micromonosporaceae</taxon>
        <taxon>Dactylosporangium</taxon>
    </lineage>
</organism>
<dbReference type="GO" id="GO:0030246">
    <property type="term" value="F:carbohydrate binding"/>
    <property type="evidence" value="ECO:0007669"/>
    <property type="project" value="InterPro"/>
</dbReference>
<dbReference type="InterPro" id="IPR005887">
    <property type="entry name" value="GH92_a_mannosidase_put"/>
</dbReference>
<dbReference type="GO" id="GO:0005829">
    <property type="term" value="C:cytosol"/>
    <property type="evidence" value="ECO:0007669"/>
    <property type="project" value="TreeGrafter"/>
</dbReference>
<dbReference type="InterPro" id="IPR000421">
    <property type="entry name" value="FA58C"/>
</dbReference>
<feature type="domain" description="F5/8 type C" evidence="2">
    <location>
        <begin position="895"/>
        <end position="1042"/>
    </location>
</feature>
<dbReference type="Gene3D" id="1.20.1610.10">
    <property type="entry name" value="alpha-1,2-mannosidases domains"/>
    <property type="match status" value="1"/>
</dbReference>
<reference evidence="3" key="1">
    <citation type="submission" date="2021-01" db="EMBL/GenBank/DDBJ databases">
        <title>Whole genome shotgun sequence of Dactylosporangium siamense NBRC 106093.</title>
        <authorList>
            <person name="Komaki H."/>
            <person name="Tamura T."/>
        </authorList>
    </citation>
    <scope>NUCLEOTIDE SEQUENCE</scope>
    <source>
        <strain evidence="3">NBRC 106093</strain>
    </source>
</reference>
<dbReference type="Gene3D" id="2.70.98.10">
    <property type="match status" value="1"/>
</dbReference>
<accession>A0A919Q0B1</accession>
<dbReference type="InterPro" id="IPR012939">
    <property type="entry name" value="Glyco_hydro_92"/>
</dbReference>
<dbReference type="GO" id="GO:0005975">
    <property type="term" value="P:carbohydrate metabolic process"/>
    <property type="evidence" value="ECO:0007669"/>
    <property type="project" value="InterPro"/>
</dbReference>
<feature type="chain" id="PRO_5039167902" evidence="1">
    <location>
        <begin position="27"/>
        <end position="1042"/>
    </location>
</feature>
<dbReference type="InterPro" id="IPR008979">
    <property type="entry name" value="Galactose-bd-like_sf"/>
</dbReference>
<dbReference type="GO" id="GO:0006516">
    <property type="term" value="P:glycoprotein catabolic process"/>
    <property type="evidence" value="ECO:0007669"/>
    <property type="project" value="TreeGrafter"/>
</dbReference>
<dbReference type="InterPro" id="IPR014718">
    <property type="entry name" value="GH-type_carb-bd"/>
</dbReference>
<dbReference type="PANTHER" id="PTHR12143:SF39">
    <property type="entry name" value="SECRETED PROTEIN"/>
    <property type="match status" value="1"/>
</dbReference>
<dbReference type="SUPFAM" id="SSF49785">
    <property type="entry name" value="Galactose-binding domain-like"/>
    <property type="match status" value="2"/>
</dbReference>
<gene>
    <name evidence="3" type="ORF">Dsi01nite_098990</name>
</gene>
<protein>
    <submittedName>
        <fullName evidence="3">Alpha-1,2-mannosidase</fullName>
    </submittedName>
</protein>
<dbReference type="NCBIfam" id="TIGR01180">
    <property type="entry name" value="aman2_put"/>
    <property type="match status" value="1"/>
</dbReference>
<dbReference type="PANTHER" id="PTHR12143">
    <property type="entry name" value="PEPTIDE N-GLYCANASE PNGASE -RELATED"/>
    <property type="match status" value="1"/>
</dbReference>
<evidence type="ECO:0000313" key="3">
    <source>
        <dbReference type="EMBL" id="GIG51858.1"/>
    </source>
</evidence>
<dbReference type="AlphaFoldDB" id="A0A919Q0B1"/>
<evidence type="ECO:0000259" key="2">
    <source>
        <dbReference type="PROSITE" id="PS50022"/>
    </source>
</evidence>
<proteinExistence type="predicted"/>
<comment type="caution">
    <text evidence="3">The sequence shown here is derived from an EMBL/GenBank/DDBJ whole genome shotgun (WGS) entry which is preliminary data.</text>
</comment>
<dbReference type="RefSeq" id="WP_203853464.1">
    <property type="nucleotide sequence ID" value="NZ_BAAAVW010000010.1"/>
</dbReference>
<dbReference type="Gene3D" id="2.60.120.260">
    <property type="entry name" value="Galactose-binding domain-like"/>
    <property type="match status" value="2"/>
</dbReference>
<dbReference type="SUPFAM" id="SSF48208">
    <property type="entry name" value="Six-hairpin glycosidases"/>
    <property type="match status" value="1"/>
</dbReference>
<sequence length="1042" mass="109105">MSRSRTVRLLAGAGAALLGSAFVALAQAPPAQAADLNLTQYVNPLIGTDDSNSPNPVGGGAGGSTFPGATVPFGMTQFSPDTPTASPSGYRDRDRTIEEFSLTHFNGAGCSNNEDLGLLPITGALGSSPGTAWTSYASAYTKTNEAASAGYYKNRLDKYGVDAELSATTRTGALRLTYPNTTTARLLVNTSRSATGNRSGTVNISGSNVTGSVTAGGFCGSSKTYQIYYSIRFDRAPSSVGTWNGGTISNGSTSTSGVNTGAVITWDTSSNRTVNATVALSFVSVANATANLNAETGAFDTIRGNANAAWNTALNRVQATGGSATEQQKFYTALYHVMQNPNVASDVNGQYRGFDNAVHSATHPVYQNYSGWDIYRSWAALVAFIAPDVASDIMKSMVLDGQQGGLLPKWSQQINEDFVMTGDPGPIIVSSAYAFGARAFDTAAALQLMKNAIAGGNMQGSPIRGRQSEYASKTYIPGAPSDSMEYSASDFAIAKFAQSVGDTATYNSAMTRAQYWRNTFNTESGYIHPRNSDGSWPWPLNPAQESPYTEGNASQYTWMVPYNLGGVINLMGGPQTAVQRLDHHFTELNGGLSRPYFYIGNEPEHNVPWAYNFAQRPAKTASAVRRVMTESFTTGAGGLPGNDDLGATSAWYVWSAMGMYPVTPGADTLAIHGPTFPSVLIQRSAGNIQINGGSSSNAYVQSLTLNGSAVSNNYLRYPDLAAGGTLQYTMGGAESSWGTGAGNVPPSFTDGATQPPTPASLGANLALNKTATGSTACGTTETAAKAVDGSLANNSKFCSSTAPRFLQVDLGSNQTVSTFVLKHAGLGGESTGWNTGAFTISTSTDGTTWTQVVSVSGNRSSRTQHSITARTARYVKVDIGTPANDGNAAARIYEFEVYGGGTPSGNLALGRPATADSSCGATEGPEKAVNGTVTGGNSDKWCSLGTNKFLQVDLGSTVHIGSLVVRHAGAGGEDAAWNTRDYDLQTSTDGSTWTTAAQVRANTANVTTTTTNVNARYIRMNIITPTQNTNTAARIYEFEAYS</sequence>
<feature type="domain" description="F5/8 type C" evidence="2">
    <location>
        <begin position="753"/>
        <end position="877"/>
    </location>
</feature>
<dbReference type="Pfam" id="PF22633">
    <property type="entry name" value="F5_F8_type_C_2"/>
    <property type="match status" value="1"/>
</dbReference>
<dbReference type="InterPro" id="IPR008928">
    <property type="entry name" value="6-hairpin_glycosidase_sf"/>
</dbReference>
<dbReference type="PROSITE" id="PS50022">
    <property type="entry name" value="FA58C_3"/>
    <property type="match status" value="2"/>
</dbReference>
<dbReference type="EMBL" id="BONQ01000164">
    <property type="protein sequence ID" value="GIG51858.1"/>
    <property type="molecule type" value="Genomic_DNA"/>
</dbReference>
<dbReference type="InterPro" id="IPR050883">
    <property type="entry name" value="PNGase"/>
</dbReference>
<dbReference type="Pfam" id="PF07971">
    <property type="entry name" value="Glyco_hydro_92"/>
    <property type="match status" value="1"/>
</dbReference>
<dbReference type="InterPro" id="IPR041371">
    <property type="entry name" value="GH92_N"/>
</dbReference>